<evidence type="ECO:0000313" key="8">
    <source>
        <dbReference type="Proteomes" id="UP000018126"/>
    </source>
</evidence>
<feature type="transmembrane region" description="Helical" evidence="6">
    <location>
        <begin position="53"/>
        <end position="74"/>
    </location>
</feature>
<dbReference type="eggNOG" id="COG2244">
    <property type="taxonomic scope" value="Bacteria"/>
</dbReference>
<feature type="transmembrane region" description="Helical" evidence="6">
    <location>
        <begin position="86"/>
        <end position="104"/>
    </location>
</feature>
<keyword evidence="5 6" id="KW-0472">Membrane</keyword>
<dbReference type="GO" id="GO:0005886">
    <property type="term" value="C:plasma membrane"/>
    <property type="evidence" value="ECO:0007669"/>
    <property type="project" value="UniProtKB-SubCell"/>
</dbReference>
<evidence type="ECO:0000313" key="7">
    <source>
        <dbReference type="EMBL" id="EST90317.1"/>
    </source>
</evidence>
<dbReference type="RefSeq" id="WP_023605964.1">
    <property type="nucleotide sequence ID" value="NZ_AYSH01000008.1"/>
</dbReference>
<evidence type="ECO:0000256" key="3">
    <source>
        <dbReference type="ARBA" id="ARBA00022692"/>
    </source>
</evidence>
<gene>
    <name evidence="7" type="ORF">T233_00620</name>
</gene>
<evidence type="ECO:0000256" key="5">
    <source>
        <dbReference type="ARBA" id="ARBA00023136"/>
    </source>
</evidence>
<evidence type="ECO:0008006" key="9">
    <source>
        <dbReference type="Google" id="ProtNLM"/>
    </source>
</evidence>
<comment type="caution">
    <text evidence="7">The sequence shown here is derived from an EMBL/GenBank/DDBJ whole genome shotgun (WGS) entry which is preliminary data.</text>
</comment>
<sequence>MESRKHFLKQISYTLTSNTISLIITSLLMLVIPKYLGVTNYGYWQLYVFYSTYTSYLSLGLTDGLFISVAGLNYDELEKNTIRMQFYFLIVMYLFISTFIVIFIEFTQQNMNKTIVLYYSLLSGLILVPRSLLTFVLQGTSRVKEYSFILILDRISYFIISIILIIAGVVDYDAYIKADIFGKGVSFIFSLYILKDLVIGKLLIGYEVLKDIYININVGIKVLAANLSSILIIGTSRYYIQNYWSIETFGEVSLTFSLSNIITTFINAISVVLFPKINRWSIEEKKDKYLKIRKKVSFSLIAILPFFYILKYFVIFFLPQYYGSIKYLSVLFPLILFDGKVILLLNNYLKSLREEKYILKVNFLAVVLNVLTSFLIIKLSKNLFFLLSLLIILLFFRSLLLELKINKILKTSTKDYIIFEILFISIFFIISTYVDSLYGLIIYYALFFITISRISGNRKRGKSH</sequence>
<dbReference type="InterPro" id="IPR050833">
    <property type="entry name" value="Poly_Biosynth_Transport"/>
</dbReference>
<feature type="transmembrane region" description="Helical" evidence="6">
    <location>
        <begin position="383"/>
        <end position="403"/>
    </location>
</feature>
<feature type="transmembrane region" description="Helical" evidence="6">
    <location>
        <begin position="440"/>
        <end position="456"/>
    </location>
</feature>
<proteinExistence type="predicted"/>
<keyword evidence="8" id="KW-1185">Reference proteome</keyword>
<feature type="transmembrane region" description="Helical" evidence="6">
    <location>
        <begin position="324"/>
        <end position="345"/>
    </location>
</feature>
<feature type="transmembrane region" description="Helical" evidence="6">
    <location>
        <begin position="218"/>
        <end position="240"/>
    </location>
</feature>
<evidence type="ECO:0000256" key="1">
    <source>
        <dbReference type="ARBA" id="ARBA00004651"/>
    </source>
</evidence>
<organism evidence="7 8">
    <name type="scientific">Vagococcus lutrae LBD1</name>
    <dbReference type="NCBI Taxonomy" id="1408226"/>
    <lineage>
        <taxon>Bacteria</taxon>
        <taxon>Bacillati</taxon>
        <taxon>Bacillota</taxon>
        <taxon>Bacilli</taxon>
        <taxon>Lactobacillales</taxon>
        <taxon>Enterococcaceae</taxon>
        <taxon>Vagococcus</taxon>
    </lineage>
</organism>
<dbReference type="PANTHER" id="PTHR30250">
    <property type="entry name" value="PST FAMILY PREDICTED COLANIC ACID TRANSPORTER"/>
    <property type="match status" value="1"/>
</dbReference>
<keyword evidence="2" id="KW-1003">Cell membrane</keyword>
<feature type="transmembrane region" description="Helical" evidence="6">
    <location>
        <begin position="296"/>
        <end position="318"/>
    </location>
</feature>
<feature type="transmembrane region" description="Helical" evidence="6">
    <location>
        <begin position="415"/>
        <end position="434"/>
    </location>
</feature>
<dbReference type="PANTHER" id="PTHR30250:SF11">
    <property type="entry name" value="O-ANTIGEN TRANSPORTER-RELATED"/>
    <property type="match status" value="1"/>
</dbReference>
<comment type="subcellular location">
    <subcellularLocation>
        <location evidence="1">Cell membrane</location>
        <topology evidence="1">Multi-pass membrane protein</topology>
    </subcellularLocation>
</comment>
<keyword evidence="3 6" id="KW-0812">Transmembrane</keyword>
<dbReference type="Proteomes" id="UP000018126">
    <property type="component" value="Unassembled WGS sequence"/>
</dbReference>
<accession>V6Q6B8</accession>
<evidence type="ECO:0000256" key="4">
    <source>
        <dbReference type="ARBA" id="ARBA00022989"/>
    </source>
</evidence>
<protein>
    <recommendedName>
        <fullName evidence="9">Polysaccharide biosynthesis protein C-terminal domain-containing protein</fullName>
    </recommendedName>
</protein>
<feature type="transmembrane region" description="Helical" evidence="6">
    <location>
        <begin position="252"/>
        <end position="275"/>
    </location>
</feature>
<dbReference type="STRING" id="1408226.T233_00620"/>
<evidence type="ECO:0000256" key="6">
    <source>
        <dbReference type="SAM" id="Phobius"/>
    </source>
</evidence>
<feature type="transmembrane region" description="Helical" evidence="6">
    <location>
        <begin position="357"/>
        <end position="377"/>
    </location>
</feature>
<keyword evidence="4 6" id="KW-1133">Transmembrane helix</keyword>
<dbReference type="EMBL" id="AYSH01000008">
    <property type="protein sequence ID" value="EST90317.1"/>
    <property type="molecule type" value="Genomic_DNA"/>
</dbReference>
<evidence type="ECO:0000256" key="2">
    <source>
        <dbReference type="ARBA" id="ARBA00022475"/>
    </source>
</evidence>
<feature type="transmembrane region" description="Helical" evidence="6">
    <location>
        <begin position="116"/>
        <end position="136"/>
    </location>
</feature>
<feature type="transmembrane region" description="Helical" evidence="6">
    <location>
        <begin position="148"/>
        <end position="167"/>
    </location>
</feature>
<feature type="transmembrane region" description="Helical" evidence="6">
    <location>
        <begin position="12"/>
        <end position="33"/>
    </location>
</feature>
<feature type="transmembrane region" description="Helical" evidence="6">
    <location>
        <begin position="187"/>
        <end position="206"/>
    </location>
</feature>
<reference evidence="7 8" key="1">
    <citation type="journal article" date="2013" name="Genome Announc.">
        <title>High-Quality Draft Genome Sequence of Vagococcus lutrae Strain LBD1, Isolated from the Largemouth Bass Micropterus salmoides.</title>
        <authorList>
            <person name="Lebreton F."/>
            <person name="Valentino M.D."/>
            <person name="Duncan L.B."/>
            <person name="Zeng Q."/>
            <person name="Manson McGuire A."/>
            <person name="Earl A.M."/>
            <person name="Gilmore M.S."/>
        </authorList>
    </citation>
    <scope>NUCLEOTIDE SEQUENCE [LARGE SCALE GENOMIC DNA]</scope>
    <source>
        <strain evidence="7 8">LBD1</strain>
    </source>
</reference>
<dbReference type="AlphaFoldDB" id="V6Q6B8"/>
<name>V6Q6B8_9ENTE</name>